<protein>
    <submittedName>
        <fullName evidence="3">Lipoprotein, NLP/P60 family</fullName>
    </submittedName>
</protein>
<keyword evidence="3" id="KW-0449">Lipoprotein</keyword>
<feature type="domain" description="CwlT-like lysozyme" evidence="2">
    <location>
        <begin position="49"/>
        <end position="153"/>
    </location>
</feature>
<gene>
    <name evidence="3" type="ORF">NCTC11564_00003</name>
</gene>
<dbReference type="SUPFAM" id="SSF53955">
    <property type="entry name" value="Lysozyme-like"/>
    <property type="match status" value="1"/>
</dbReference>
<evidence type="ECO:0000313" key="4">
    <source>
        <dbReference type="Proteomes" id="UP000254559"/>
    </source>
</evidence>
<dbReference type="CDD" id="cd16891">
    <property type="entry name" value="CwlT-like"/>
    <property type="match status" value="1"/>
</dbReference>
<sequence>MKLKHIALIGSLFPILFSLVLFFGVLISADSDDENSNFSSGITGMNLSAEVLKHQPMVEKYAREYGISEYVNVLLAIIQVESGGTAEDVMQSSESLGLPPNSLDTESSIKQGCKYFASLLSSCKNQGIDDLNVAIQSYNYGGSYVGYGQEKERNTLLILQRASPVKSQVERK</sequence>
<dbReference type="GO" id="GO:0009986">
    <property type="term" value="C:cell surface"/>
    <property type="evidence" value="ECO:0007669"/>
    <property type="project" value="UniProtKB-SubCell"/>
</dbReference>
<organism evidence="3 4">
    <name type="scientific">Streptococcus dysgalactiae subsp. equisimilis</name>
    <name type="common">Streptococcus equisimilis</name>
    <dbReference type="NCBI Taxonomy" id="119602"/>
    <lineage>
        <taxon>Bacteria</taxon>
        <taxon>Bacillati</taxon>
        <taxon>Bacillota</taxon>
        <taxon>Bacilli</taxon>
        <taxon>Lactobacillales</taxon>
        <taxon>Streptococcaceae</taxon>
        <taxon>Streptococcus</taxon>
    </lineage>
</organism>
<proteinExistence type="predicted"/>
<dbReference type="Pfam" id="PF13702">
    <property type="entry name" value="Lysozyme_like"/>
    <property type="match status" value="1"/>
</dbReference>
<evidence type="ECO:0000313" key="3">
    <source>
        <dbReference type="EMBL" id="SUN61059.1"/>
    </source>
</evidence>
<dbReference type="InterPro" id="IPR023346">
    <property type="entry name" value="Lysozyme-like_dom_sf"/>
</dbReference>
<comment type="caution">
    <text evidence="3">The sequence shown here is derived from an EMBL/GenBank/DDBJ whole genome shotgun (WGS) entry which is preliminary data.</text>
</comment>
<dbReference type="Proteomes" id="UP000254559">
    <property type="component" value="Unassembled WGS sequence"/>
</dbReference>
<dbReference type="AlphaFoldDB" id="A0A9X8T1K5"/>
<evidence type="ECO:0000259" key="2">
    <source>
        <dbReference type="Pfam" id="PF13702"/>
    </source>
</evidence>
<name>A0A9X8T1K5_STREQ</name>
<comment type="subcellular location">
    <subcellularLocation>
        <location evidence="1">Cell surface</location>
    </subcellularLocation>
</comment>
<accession>A0A9X8T1K5</accession>
<dbReference type="InterPro" id="IPR047194">
    <property type="entry name" value="CwlT-like_lysozyme"/>
</dbReference>
<evidence type="ECO:0000256" key="1">
    <source>
        <dbReference type="ARBA" id="ARBA00004241"/>
    </source>
</evidence>
<reference evidence="3 4" key="1">
    <citation type="submission" date="2018-06" db="EMBL/GenBank/DDBJ databases">
        <authorList>
            <consortium name="Pathogen Informatics"/>
            <person name="Doyle S."/>
        </authorList>
    </citation>
    <scope>NUCLEOTIDE SEQUENCE [LARGE SCALE GENOMIC DNA]</scope>
    <source>
        <strain evidence="3 4">NCTC11564</strain>
    </source>
</reference>
<dbReference type="EMBL" id="UHFO01000001">
    <property type="protein sequence ID" value="SUN61059.1"/>
    <property type="molecule type" value="Genomic_DNA"/>
</dbReference>
<dbReference type="Gene3D" id="1.10.530.10">
    <property type="match status" value="1"/>
</dbReference>